<keyword evidence="1" id="KW-0472">Membrane</keyword>
<dbReference type="EMBL" id="BHZD01000001">
    <property type="protein sequence ID" value="GCD41463.1"/>
    <property type="molecule type" value="Genomic_DNA"/>
</dbReference>
<gene>
    <name evidence="3" type="ORF">GKJPGBOP_01118</name>
</gene>
<feature type="signal peptide" evidence="2">
    <location>
        <begin position="1"/>
        <end position="26"/>
    </location>
</feature>
<accession>A0A401VWL4</accession>
<keyword evidence="1" id="KW-1133">Transmembrane helix</keyword>
<keyword evidence="2" id="KW-0732">Signal</keyword>
<evidence type="ECO:0000256" key="1">
    <source>
        <dbReference type="SAM" id="Phobius"/>
    </source>
</evidence>
<comment type="caution">
    <text evidence="3">The sequence shown here is derived from an EMBL/GenBank/DDBJ whole genome shotgun (WGS) entry which is preliminary data.</text>
</comment>
<keyword evidence="4" id="KW-1185">Reference proteome</keyword>
<evidence type="ECO:0000256" key="2">
    <source>
        <dbReference type="SAM" id="SignalP"/>
    </source>
</evidence>
<name>A0A401VWL4_STREY</name>
<sequence length="173" mass="17948">MRPTRIIAASGLTIAALGLSTGAALAKPVASTSPKLVGPGGAVTVTVTCDTGKAQRIAASSQGFRSGTIWLHRTHKHGKTYRGTARVASQLTGGPNHLGRYSTWGVNGNCPDGKQWMTTFKTDARLPHGKVHTGVGSTSKDSNTTEIVAGAAVLATAAVGGTYFLRRRQNHQS</sequence>
<feature type="transmembrane region" description="Helical" evidence="1">
    <location>
        <begin position="147"/>
        <end position="165"/>
    </location>
</feature>
<protein>
    <recommendedName>
        <fullName evidence="5">LPXTG cell wall anchor domain-containing protein</fullName>
    </recommendedName>
</protein>
<organism evidence="3 4">
    <name type="scientific">Streptomyces paromomycinus</name>
    <name type="common">Streptomyces rimosus subsp. paromomycinus</name>
    <dbReference type="NCBI Taxonomy" id="92743"/>
    <lineage>
        <taxon>Bacteria</taxon>
        <taxon>Bacillati</taxon>
        <taxon>Actinomycetota</taxon>
        <taxon>Actinomycetes</taxon>
        <taxon>Kitasatosporales</taxon>
        <taxon>Streptomycetaceae</taxon>
        <taxon>Streptomyces</taxon>
    </lineage>
</organism>
<dbReference type="AlphaFoldDB" id="A0A401VWL4"/>
<evidence type="ECO:0008006" key="5">
    <source>
        <dbReference type="Google" id="ProtNLM"/>
    </source>
</evidence>
<keyword evidence="1" id="KW-0812">Transmembrane</keyword>
<evidence type="ECO:0000313" key="3">
    <source>
        <dbReference type="EMBL" id="GCD41463.1"/>
    </source>
</evidence>
<reference evidence="3 4" key="1">
    <citation type="submission" date="2018-11" db="EMBL/GenBank/DDBJ databases">
        <title>Whole genome sequence of Streptomyces paromomycinus NBRC 15454(T).</title>
        <authorList>
            <person name="Komaki H."/>
            <person name="Tamura T."/>
        </authorList>
    </citation>
    <scope>NUCLEOTIDE SEQUENCE [LARGE SCALE GENOMIC DNA]</scope>
    <source>
        <strain evidence="3 4">NBRC 15454</strain>
    </source>
</reference>
<proteinExistence type="predicted"/>
<evidence type="ECO:0000313" key="4">
    <source>
        <dbReference type="Proteomes" id="UP000286746"/>
    </source>
</evidence>
<dbReference type="Proteomes" id="UP000286746">
    <property type="component" value="Unassembled WGS sequence"/>
</dbReference>
<feature type="chain" id="PRO_5019491606" description="LPXTG cell wall anchor domain-containing protein" evidence="2">
    <location>
        <begin position="27"/>
        <end position="173"/>
    </location>
</feature>
<dbReference type="RefSeq" id="WP_125052379.1">
    <property type="nucleotide sequence ID" value="NZ_BHZD01000001.1"/>
</dbReference>